<dbReference type="OrthoDB" id="196385at2759"/>
<keyword evidence="3 8" id="KW-0812">Transmembrane</keyword>
<feature type="transmembrane region" description="Helical" evidence="8">
    <location>
        <begin position="242"/>
        <end position="262"/>
    </location>
</feature>
<dbReference type="Proteomes" id="UP000078348">
    <property type="component" value="Unassembled WGS sequence"/>
</dbReference>
<dbReference type="PROSITE" id="PS51914">
    <property type="entry name" value="MRH"/>
    <property type="match status" value="1"/>
</dbReference>
<evidence type="ECO:0000256" key="7">
    <source>
        <dbReference type="ARBA" id="ARBA00023157"/>
    </source>
</evidence>
<keyword evidence="4 9" id="KW-0732">Signal</keyword>
<gene>
    <name evidence="11" type="ORF">AV274_4120</name>
</gene>
<keyword evidence="6 8" id="KW-0472">Membrane</keyword>
<dbReference type="Gene3D" id="2.70.130.10">
    <property type="entry name" value="Mannose-6-phosphate receptor binding domain"/>
    <property type="match status" value="1"/>
</dbReference>
<keyword evidence="12" id="KW-1185">Reference proteome</keyword>
<evidence type="ECO:0000256" key="8">
    <source>
        <dbReference type="SAM" id="Phobius"/>
    </source>
</evidence>
<evidence type="ECO:0000256" key="3">
    <source>
        <dbReference type="ARBA" id="ARBA00022692"/>
    </source>
</evidence>
<sequence>MKGSFAIIVAVLASVALSTDCSHRIDRSRAKTNKYIVTYDLTPLVSDSQWVVKEKDLIARNYSYEFNLCKGVKYPPVYGGTESTCKNKTGTELYPAYQLDRNNNCRNLGYGTDPDHMRWAPIDYDDPTTGVVVHYTGGSDDMCNGNQRSLRLSFFCMNNPHTLPSETSVVEYPMCTYNIEMQTQFACPISCGEYNRKLCGGRGVCGYDRDKQRARCFCNDGYYGTACEKDGTGLSELSSSSYILMCVCGFLLIVEIGVLIMWKKVKGLRLDPAAYANLNKENMGMISNMA</sequence>
<evidence type="ECO:0000259" key="10">
    <source>
        <dbReference type="PROSITE" id="PS51914"/>
    </source>
</evidence>
<evidence type="ECO:0000256" key="9">
    <source>
        <dbReference type="SAM" id="SignalP"/>
    </source>
</evidence>
<dbReference type="InterPro" id="IPR009011">
    <property type="entry name" value="Man6P_isomerase_rcpt-bd_dom_sf"/>
</dbReference>
<dbReference type="PROSITE" id="PS00022">
    <property type="entry name" value="EGF_1"/>
    <property type="match status" value="1"/>
</dbReference>
<accession>A0A196SDI7</accession>
<name>A0A196SDI7_BLAHN</name>
<keyword evidence="5 8" id="KW-1133">Transmembrane helix</keyword>
<dbReference type="PANTHER" id="PTHR15071">
    <property type="entry name" value="MANNOSE-6-PHOSPHATE RECEPTOR FAMILY MEMBER"/>
    <property type="match status" value="1"/>
</dbReference>
<dbReference type="Gene3D" id="2.10.25.10">
    <property type="entry name" value="Laminin"/>
    <property type="match status" value="1"/>
</dbReference>
<feature type="chain" id="PRO_5008274555" description="MRH domain-containing protein" evidence="9">
    <location>
        <begin position="19"/>
        <end position="290"/>
    </location>
</feature>
<organism evidence="11 12">
    <name type="scientific">Blastocystis sp. subtype 1 (strain ATCC 50177 / NandII)</name>
    <dbReference type="NCBI Taxonomy" id="478820"/>
    <lineage>
        <taxon>Eukaryota</taxon>
        <taxon>Sar</taxon>
        <taxon>Stramenopiles</taxon>
        <taxon>Bigyra</taxon>
        <taxon>Opalozoa</taxon>
        <taxon>Opalinata</taxon>
        <taxon>Blastocystidae</taxon>
        <taxon>Blastocystis</taxon>
    </lineage>
</organism>
<dbReference type="InterPro" id="IPR044865">
    <property type="entry name" value="MRH_dom"/>
</dbReference>
<evidence type="ECO:0000313" key="11">
    <source>
        <dbReference type="EMBL" id="OAO14197.1"/>
    </source>
</evidence>
<dbReference type="PROSITE" id="PS01186">
    <property type="entry name" value="EGF_2"/>
    <property type="match status" value="1"/>
</dbReference>
<dbReference type="SUPFAM" id="SSF50911">
    <property type="entry name" value="Mannose 6-phosphate receptor domain"/>
    <property type="match status" value="1"/>
</dbReference>
<comment type="caution">
    <text evidence="11">The sequence shown here is derived from an EMBL/GenBank/DDBJ whole genome shotgun (WGS) entry which is preliminary data.</text>
</comment>
<dbReference type="GO" id="GO:0010008">
    <property type="term" value="C:endosome membrane"/>
    <property type="evidence" value="ECO:0007669"/>
    <property type="project" value="UniProtKB-SubCell"/>
</dbReference>
<evidence type="ECO:0000256" key="1">
    <source>
        <dbReference type="ARBA" id="ARBA00004308"/>
    </source>
</evidence>
<keyword evidence="7" id="KW-1015">Disulfide bond</keyword>
<keyword evidence="2" id="KW-0813">Transport</keyword>
<dbReference type="PANTHER" id="PTHR15071:SF0">
    <property type="entry name" value="MANNOSE 6-PHOSPHATE RECEPTOR-LIKE PROTEIN 1"/>
    <property type="match status" value="1"/>
</dbReference>
<evidence type="ECO:0000256" key="5">
    <source>
        <dbReference type="ARBA" id="ARBA00022989"/>
    </source>
</evidence>
<proteinExistence type="predicted"/>
<evidence type="ECO:0000256" key="6">
    <source>
        <dbReference type="ARBA" id="ARBA00023136"/>
    </source>
</evidence>
<comment type="subcellular location">
    <subcellularLocation>
        <location evidence="1">Endomembrane system</location>
    </subcellularLocation>
</comment>
<dbReference type="EMBL" id="LXWW01000281">
    <property type="protein sequence ID" value="OAO14197.1"/>
    <property type="molecule type" value="Genomic_DNA"/>
</dbReference>
<protein>
    <recommendedName>
        <fullName evidence="10">MRH domain-containing protein</fullName>
    </recommendedName>
</protein>
<evidence type="ECO:0000256" key="4">
    <source>
        <dbReference type="ARBA" id="ARBA00022729"/>
    </source>
</evidence>
<feature type="domain" description="MRH" evidence="10">
    <location>
        <begin position="19"/>
        <end position="189"/>
    </location>
</feature>
<dbReference type="InterPro" id="IPR000742">
    <property type="entry name" value="EGF"/>
</dbReference>
<reference evidence="11 12" key="1">
    <citation type="submission" date="2016-05" db="EMBL/GenBank/DDBJ databases">
        <title>Nuclear genome of Blastocystis sp. subtype 1 NandII.</title>
        <authorList>
            <person name="Gentekaki E."/>
            <person name="Curtis B."/>
            <person name="Stairs C."/>
            <person name="Eme L."/>
            <person name="Herman E."/>
            <person name="Klimes V."/>
            <person name="Arias M.C."/>
            <person name="Elias M."/>
            <person name="Hilliou F."/>
            <person name="Klute M."/>
            <person name="Malik S.-B."/>
            <person name="Pightling A."/>
            <person name="Rachubinski R."/>
            <person name="Salas D."/>
            <person name="Schlacht A."/>
            <person name="Suga H."/>
            <person name="Archibald J."/>
            <person name="Ball S.G."/>
            <person name="Clark G."/>
            <person name="Dacks J."/>
            <person name="Van Der Giezen M."/>
            <person name="Tsaousis A."/>
            <person name="Roger A."/>
        </authorList>
    </citation>
    <scope>NUCLEOTIDE SEQUENCE [LARGE SCALE GENOMIC DNA]</scope>
    <source>
        <strain evidence="12">ATCC 50177 / NandII</strain>
    </source>
</reference>
<dbReference type="GO" id="GO:0000139">
    <property type="term" value="C:Golgi membrane"/>
    <property type="evidence" value="ECO:0007669"/>
    <property type="project" value="UniProtKB-SubCell"/>
</dbReference>
<evidence type="ECO:0000256" key="2">
    <source>
        <dbReference type="ARBA" id="ARBA00022448"/>
    </source>
</evidence>
<dbReference type="AlphaFoldDB" id="A0A196SDI7"/>
<feature type="signal peptide" evidence="9">
    <location>
        <begin position="1"/>
        <end position="18"/>
    </location>
</feature>
<evidence type="ECO:0000313" key="12">
    <source>
        <dbReference type="Proteomes" id="UP000078348"/>
    </source>
</evidence>